<sequence>MMRDETVVRPVPFRASSVRRMGNARRLLREKTVLEDEVRAGRLKAAMQADLRRQAARAGLRASRLLRDLAA</sequence>
<dbReference type="EMBL" id="CP043507">
    <property type="protein sequence ID" value="QEO18794.1"/>
    <property type="molecule type" value="Genomic_DNA"/>
</dbReference>
<gene>
    <name evidence="1" type="ORF">FLP30_13000</name>
</gene>
<evidence type="ECO:0000313" key="1">
    <source>
        <dbReference type="EMBL" id="QEO18794.1"/>
    </source>
</evidence>
<accession>A0A5C1YR22</accession>
<dbReference type="AlphaFoldDB" id="A0A5C1YR22"/>
<name>A0A5C1YR22_9PROT</name>
<keyword evidence="2" id="KW-1185">Reference proteome</keyword>
<dbReference type="KEGG" id="acek:FLP30_13000"/>
<reference evidence="1 2" key="1">
    <citation type="submission" date="2019-09" db="EMBL/GenBank/DDBJ databases">
        <title>Genome sequencing of strain KACC 21233.</title>
        <authorList>
            <person name="Heo J."/>
            <person name="Kim S.-J."/>
            <person name="Kim J.-S."/>
            <person name="Hong S.-B."/>
            <person name="Kwon S.-W."/>
        </authorList>
    </citation>
    <scope>NUCLEOTIDE SEQUENCE [LARGE SCALE GENOMIC DNA]</scope>
    <source>
        <strain evidence="1 2">KACC 21233</strain>
        <plasmid evidence="1 2">unnamed1</plasmid>
    </source>
</reference>
<organism evidence="1 2">
    <name type="scientific">Acetobacter vaccinii</name>
    <dbReference type="NCBI Taxonomy" id="2592655"/>
    <lineage>
        <taxon>Bacteria</taxon>
        <taxon>Pseudomonadati</taxon>
        <taxon>Pseudomonadota</taxon>
        <taxon>Alphaproteobacteria</taxon>
        <taxon>Acetobacterales</taxon>
        <taxon>Acetobacteraceae</taxon>
        <taxon>Acetobacter</taxon>
    </lineage>
</organism>
<evidence type="ECO:0000313" key="2">
    <source>
        <dbReference type="Proteomes" id="UP000324536"/>
    </source>
</evidence>
<protein>
    <submittedName>
        <fullName evidence="1">Uncharacterized protein</fullName>
    </submittedName>
</protein>
<dbReference type="Proteomes" id="UP000324536">
    <property type="component" value="Plasmid unnamed1"/>
</dbReference>
<proteinExistence type="predicted"/>
<keyword evidence="1" id="KW-0614">Plasmid</keyword>
<geneLocation type="plasmid" evidence="1">
    <name>unnamed1</name>
</geneLocation>
<dbReference type="RefSeq" id="WP_149280451.1">
    <property type="nucleotide sequence ID" value="NZ_CP043507.1"/>
</dbReference>